<name>A0A507DFV3_9FUNG</name>
<organism evidence="3 4">
    <name type="scientific">Synchytrium endobioticum</name>
    <dbReference type="NCBI Taxonomy" id="286115"/>
    <lineage>
        <taxon>Eukaryota</taxon>
        <taxon>Fungi</taxon>
        <taxon>Fungi incertae sedis</taxon>
        <taxon>Chytridiomycota</taxon>
        <taxon>Chytridiomycota incertae sedis</taxon>
        <taxon>Chytridiomycetes</taxon>
        <taxon>Synchytriales</taxon>
        <taxon>Synchytriaceae</taxon>
        <taxon>Synchytrium</taxon>
    </lineage>
</organism>
<keyword evidence="4" id="KW-1185">Reference proteome</keyword>
<evidence type="ECO:0000256" key="1">
    <source>
        <dbReference type="SAM" id="MobiDB-lite"/>
    </source>
</evidence>
<evidence type="ECO:0000313" key="5">
    <source>
        <dbReference type="Proteomes" id="UP000320475"/>
    </source>
</evidence>
<dbReference type="Proteomes" id="UP000317494">
    <property type="component" value="Unassembled WGS sequence"/>
</dbReference>
<feature type="compositionally biased region" description="Low complexity" evidence="1">
    <location>
        <begin position="148"/>
        <end position="163"/>
    </location>
</feature>
<comment type="caution">
    <text evidence="3">The sequence shown here is derived from an EMBL/GenBank/DDBJ whole genome shotgun (WGS) entry which is preliminary data.</text>
</comment>
<feature type="region of interest" description="Disordered" evidence="1">
    <location>
        <begin position="309"/>
        <end position="353"/>
    </location>
</feature>
<protein>
    <submittedName>
        <fullName evidence="3">Uncharacterized protein</fullName>
    </submittedName>
</protein>
<feature type="region of interest" description="Disordered" evidence="1">
    <location>
        <begin position="117"/>
        <end position="167"/>
    </location>
</feature>
<evidence type="ECO:0000313" key="3">
    <source>
        <dbReference type="EMBL" id="TPX50225.1"/>
    </source>
</evidence>
<reference evidence="4 5" key="1">
    <citation type="journal article" date="2019" name="Sci. Rep.">
        <title>Comparative genomics of chytrid fungi reveal insights into the obligate biotrophic and pathogenic lifestyle of Synchytrium endobioticum.</title>
        <authorList>
            <person name="van de Vossenberg B.T.L.H."/>
            <person name="Warris S."/>
            <person name="Nguyen H.D.T."/>
            <person name="van Gent-Pelzer M.P.E."/>
            <person name="Joly D.L."/>
            <person name="van de Geest H.C."/>
            <person name="Bonants P.J.M."/>
            <person name="Smith D.S."/>
            <person name="Levesque C.A."/>
            <person name="van der Lee T.A.J."/>
        </authorList>
    </citation>
    <scope>NUCLEOTIDE SEQUENCE [LARGE SCALE GENOMIC DNA]</scope>
    <source>
        <strain evidence="2 5">LEV6574</strain>
        <strain evidence="3 4">MB42</strain>
    </source>
</reference>
<accession>A0A507DFV3</accession>
<dbReference type="Proteomes" id="UP000320475">
    <property type="component" value="Unassembled WGS sequence"/>
</dbReference>
<feature type="region of interest" description="Disordered" evidence="1">
    <location>
        <begin position="1"/>
        <end position="35"/>
    </location>
</feature>
<evidence type="ECO:0000313" key="4">
    <source>
        <dbReference type="Proteomes" id="UP000317494"/>
    </source>
</evidence>
<feature type="compositionally biased region" description="Low complexity" evidence="1">
    <location>
        <begin position="117"/>
        <end position="131"/>
    </location>
</feature>
<gene>
    <name evidence="2" type="ORF">SeLEV6574_g03111</name>
    <name evidence="3" type="ORF">SeMB42_g02318</name>
</gene>
<sequence>MQSYHDTTRRRRSSAALSSNAAVNSTMSPGGTRSRMDISSPELVYSSALDKFSIIPIHKNNVVSLRTVSMENRYENDGANDNQDFGDDYNITSSGQKRNSVISKIYNSIRSIKSIRSASHHSSSARSSSSNMPQVPFEKYQLPPESPRPLSRSTITTTTTNTNPYEIFEPPTILHGDHYLGNLTNRSGRYYCQTKRSSSPLPGSSMDNNMTVTSLNSITIHALPPPPRRGRIKDVFSSVTFTKPPTDTLPPDPTPPVALAAENDFSNHNPPTAEAREPKHAKQRVTSFSEFGILNSFSPRRQSMMSAVSNRSRSLKYPADSIDSRASKKSGGGSWRNINRRRSVGGIRLDVEA</sequence>
<evidence type="ECO:0000313" key="2">
    <source>
        <dbReference type="EMBL" id="TPX46651.1"/>
    </source>
</evidence>
<proteinExistence type="predicted"/>
<dbReference type="VEuPathDB" id="FungiDB:SeMB42_g02318"/>
<dbReference type="EMBL" id="QEAM01000098">
    <property type="protein sequence ID" value="TPX46651.1"/>
    <property type="molecule type" value="Genomic_DNA"/>
</dbReference>
<dbReference type="AlphaFoldDB" id="A0A507DFV3"/>
<dbReference type="EMBL" id="QEAN01000070">
    <property type="protein sequence ID" value="TPX50225.1"/>
    <property type="molecule type" value="Genomic_DNA"/>
</dbReference>